<dbReference type="AlphaFoldDB" id="A0AAE3JKD7"/>
<keyword evidence="7" id="KW-1185">Reference proteome</keyword>
<dbReference type="CDD" id="cd01638">
    <property type="entry name" value="CysQ"/>
    <property type="match status" value="1"/>
</dbReference>
<dbReference type="Gene3D" id="3.40.190.80">
    <property type="match status" value="1"/>
</dbReference>
<dbReference type="InterPro" id="IPR020583">
    <property type="entry name" value="Inositol_monoP_metal-BS"/>
</dbReference>
<feature type="binding site" evidence="4">
    <location>
        <position position="225"/>
    </location>
    <ligand>
        <name>Mg(2+)</name>
        <dbReference type="ChEBI" id="CHEBI:18420"/>
        <label>2</label>
    </ligand>
</feature>
<dbReference type="PANTHER" id="PTHR43028">
    <property type="entry name" value="3'(2'),5'-BISPHOSPHATE NUCLEOTIDASE 1"/>
    <property type="match status" value="1"/>
</dbReference>
<feature type="binding site" evidence="4">
    <location>
        <position position="64"/>
    </location>
    <ligand>
        <name>substrate</name>
    </ligand>
</feature>
<dbReference type="PRINTS" id="PR00377">
    <property type="entry name" value="IMPHPHTASES"/>
</dbReference>
<dbReference type="Gene3D" id="3.30.540.10">
    <property type="entry name" value="Fructose-1,6-Bisphosphatase, subunit A, domain 1"/>
    <property type="match status" value="1"/>
</dbReference>
<evidence type="ECO:0000256" key="1">
    <source>
        <dbReference type="ARBA" id="ARBA00001625"/>
    </source>
</evidence>
<dbReference type="GO" id="GO:0005886">
    <property type="term" value="C:plasma membrane"/>
    <property type="evidence" value="ECO:0007669"/>
    <property type="project" value="UniProtKB-SubCell"/>
</dbReference>
<dbReference type="InterPro" id="IPR000760">
    <property type="entry name" value="Inositol_monophosphatase-like"/>
</dbReference>
<feature type="binding site" evidence="4">
    <location>
        <position position="84"/>
    </location>
    <ligand>
        <name>Mg(2+)</name>
        <dbReference type="ChEBI" id="CHEBI:18420"/>
        <label>2</label>
    </ligand>
</feature>
<keyword evidence="4" id="KW-1003">Cell membrane</keyword>
<gene>
    <name evidence="4 6" type="primary">cysQ</name>
    <name evidence="6" type="ORF">L3X37_01650</name>
</gene>
<feature type="binding site" evidence="4">
    <location>
        <begin position="86"/>
        <end position="89"/>
    </location>
    <ligand>
        <name>substrate</name>
    </ligand>
</feature>
<comment type="cofactor">
    <cofactor evidence="4 5">
        <name>Mg(2+)</name>
        <dbReference type="ChEBI" id="CHEBI:18420"/>
    </cofactor>
</comment>
<dbReference type="GO" id="GO:0000287">
    <property type="term" value="F:magnesium ion binding"/>
    <property type="evidence" value="ECO:0007669"/>
    <property type="project" value="UniProtKB-UniRule"/>
</dbReference>
<feature type="binding site" evidence="4">
    <location>
        <position position="225"/>
    </location>
    <ligand>
        <name>substrate</name>
    </ligand>
</feature>
<feature type="binding site" evidence="4">
    <location>
        <position position="84"/>
    </location>
    <ligand>
        <name>Mg(2+)</name>
        <dbReference type="ChEBI" id="CHEBI:18420"/>
        <label>1</label>
    </ligand>
</feature>
<dbReference type="Proteomes" id="UP001199795">
    <property type="component" value="Unassembled WGS sequence"/>
</dbReference>
<evidence type="ECO:0000256" key="4">
    <source>
        <dbReference type="HAMAP-Rule" id="MF_02095"/>
    </source>
</evidence>
<keyword evidence="4" id="KW-0472">Membrane</keyword>
<keyword evidence="2 4" id="KW-0479">Metal-binding</keyword>
<evidence type="ECO:0000313" key="7">
    <source>
        <dbReference type="Proteomes" id="UP001199795"/>
    </source>
</evidence>
<evidence type="ECO:0000256" key="5">
    <source>
        <dbReference type="PIRSR" id="PIRSR600760-2"/>
    </source>
</evidence>
<dbReference type="SUPFAM" id="SSF56655">
    <property type="entry name" value="Carbohydrate phosphatase"/>
    <property type="match status" value="1"/>
</dbReference>
<dbReference type="EC" id="3.1.3.7" evidence="4"/>
<comment type="caution">
    <text evidence="6">The sequence shown here is derived from an EMBL/GenBank/DDBJ whole genome shotgun (WGS) entry which is preliminary data.</text>
</comment>
<feature type="binding site" evidence="5">
    <location>
        <position position="84"/>
    </location>
    <ligand>
        <name>Mg(2+)</name>
        <dbReference type="ChEBI" id="CHEBI:18420"/>
        <label>1</label>
        <note>catalytic</note>
    </ligand>
</feature>
<dbReference type="PROSITE" id="PS00629">
    <property type="entry name" value="IMP_1"/>
    <property type="match status" value="1"/>
</dbReference>
<accession>A0AAE3JKD7</accession>
<dbReference type="GO" id="GO:0008441">
    <property type="term" value="F:3'(2'),5'-bisphosphate nucleotidase activity"/>
    <property type="evidence" value="ECO:0007669"/>
    <property type="project" value="UniProtKB-UniRule"/>
</dbReference>
<dbReference type="EMBL" id="JAKKDU010000002">
    <property type="protein sequence ID" value="MCF7567069.1"/>
    <property type="molecule type" value="Genomic_DNA"/>
</dbReference>
<dbReference type="NCBIfam" id="TIGR01331">
    <property type="entry name" value="bisphos_cysQ"/>
    <property type="match status" value="1"/>
</dbReference>
<dbReference type="HAMAP" id="MF_02095">
    <property type="entry name" value="CysQ"/>
    <property type="match status" value="1"/>
</dbReference>
<feature type="binding site" evidence="4">
    <location>
        <position position="86"/>
    </location>
    <ligand>
        <name>Mg(2+)</name>
        <dbReference type="ChEBI" id="CHEBI:18420"/>
        <label>1</label>
    </ligand>
</feature>
<dbReference type="PANTHER" id="PTHR43028:SF5">
    <property type="entry name" value="3'(2'),5'-BISPHOSPHATE NUCLEOTIDASE 1"/>
    <property type="match status" value="1"/>
</dbReference>
<evidence type="ECO:0000256" key="3">
    <source>
        <dbReference type="ARBA" id="ARBA00022842"/>
    </source>
</evidence>
<evidence type="ECO:0000313" key="6">
    <source>
        <dbReference type="EMBL" id="MCF7567069.1"/>
    </source>
</evidence>
<organism evidence="6 7">
    <name type="scientific">Wocania arenilitoris</name>
    <dbReference type="NCBI Taxonomy" id="2044858"/>
    <lineage>
        <taxon>Bacteria</taxon>
        <taxon>Pseudomonadati</taxon>
        <taxon>Bacteroidota</taxon>
        <taxon>Flavobacteriia</taxon>
        <taxon>Flavobacteriales</taxon>
        <taxon>Flavobacteriaceae</taxon>
        <taxon>Wocania</taxon>
    </lineage>
</organism>
<dbReference type="InterPro" id="IPR050725">
    <property type="entry name" value="CysQ/Inositol_MonoPase"/>
</dbReference>
<dbReference type="GO" id="GO:0000103">
    <property type="term" value="P:sulfate assimilation"/>
    <property type="evidence" value="ECO:0007669"/>
    <property type="project" value="TreeGrafter"/>
</dbReference>
<name>A0AAE3JKD7_9FLAO</name>
<reference evidence="6" key="1">
    <citation type="submission" date="2022-01" db="EMBL/GenBank/DDBJ databases">
        <title>Draft genome sequence of Sabulilitoribacter arenilitoris KCTC 52401.</title>
        <authorList>
            <person name="Oh J.-S."/>
        </authorList>
    </citation>
    <scope>NUCLEOTIDE SEQUENCE</scope>
    <source>
        <strain evidence="6">HMF6543</strain>
    </source>
</reference>
<feature type="binding site" evidence="5">
    <location>
        <position position="87"/>
    </location>
    <ligand>
        <name>Mg(2+)</name>
        <dbReference type="ChEBI" id="CHEBI:18420"/>
        <label>1</label>
        <note>catalytic</note>
    </ligand>
</feature>
<protein>
    <recommendedName>
        <fullName evidence="4">3'(2'),5'-bisphosphate nucleotidase CysQ</fullName>
        <ecNumber evidence="4">3.1.3.7</ecNumber>
    </recommendedName>
    <alternativeName>
        <fullName evidence="4">3'(2'),5-bisphosphonucleoside 3'(2')-phosphohydrolase</fullName>
    </alternativeName>
    <alternativeName>
        <fullName evidence="4">3'-phosphoadenosine 5'-phosphate phosphatase</fullName>
        <shortName evidence="4">PAP phosphatase</shortName>
    </alternativeName>
</protein>
<sequence length="277" mass="31681">MKELLKLAIKASIKAGIVIEDIYKNDDFELEIKNNNSPLTKADKASNNIINTLLKSTSIPIISEENKEVIYNERKHWKKCWIVDPLDGTKEFIKKNGEYTVNIALIENNKPILGVIFIPTSKELYYGNVGDKKAYKITLDKEFNSIKNWFDDAYRLLPKNTNKSIIKVVGSRSHMNDKTKQFIKKLHNNYASIDIVSKGSSIKFCLIAEGKADIYPRFAPTMEWDTAAGQAICEAVGIRVISKNTFKDLAYNKPNLLNNEFIVYNDTVIFKKEWMTI</sequence>
<feature type="binding site" evidence="4">
    <location>
        <position position="64"/>
    </location>
    <ligand>
        <name>Mg(2+)</name>
        <dbReference type="ChEBI" id="CHEBI:18420"/>
        <label>1</label>
    </ligand>
</feature>
<keyword evidence="3 4" id="KW-0460">Magnesium</keyword>
<feature type="binding site" evidence="4">
    <location>
        <position position="87"/>
    </location>
    <ligand>
        <name>Mg(2+)</name>
        <dbReference type="ChEBI" id="CHEBI:18420"/>
        <label>2</label>
    </ligand>
</feature>
<dbReference type="RefSeq" id="WP_237238433.1">
    <property type="nucleotide sequence ID" value="NZ_JAKKDU010000002.1"/>
</dbReference>
<feature type="binding site" evidence="5">
    <location>
        <position position="225"/>
    </location>
    <ligand>
        <name>Mg(2+)</name>
        <dbReference type="ChEBI" id="CHEBI:18420"/>
        <label>1</label>
        <note>catalytic</note>
    </ligand>
</feature>
<evidence type="ECO:0000256" key="2">
    <source>
        <dbReference type="ARBA" id="ARBA00022723"/>
    </source>
</evidence>
<feature type="binding site" evidence="5">
    <location>
        <position position="86"/>
    </location>
    <ligand>
        <name>Mg(2+)</name>
        <dbReference type="ChEBI" id="CHEBI:18420"/>
        <label>1</label>
        <note>catalytic</note>
    </ligand>
</feature>
<comment type="function">
    <text evidence="4">Converts adenosine-3',5'-bisphosphate (PAP) to AMP.</text>
</comment>
<comment type="similarity">
    <text evidence="4">Belongs to the inositol monophosphatase superfamily. CysQ family.</text>
</comment>
<keyword evidence="4 6" id="KW-0378">Hydrolase</keyword>
<feature type="binding site" evidence="5">
    <location>
        <position position="64"/>
    </location>
    <ligand>
        <name>Mg(2+)</name>
        <dbReference type="ChEBI" id="CHEBI:18420"/>
        <label>1</label>
        <note>catalytic</note>
    </ligand>
</feature>
<proteinExistence type="inferred from homology"/>
<comment type="catalytic activity">
    <reaction evidence="1 4">
        <text>adenosine 3',5'-bisphosphate + H2O = AMP + phosphate</text>
        <dbReference type="Rhea" id="RHEA:10040"/>
        <dbReference type="ChEBI" id="CHEBI:15377"/>
        <dbReference type="ChEBI" id="CHEBI:43474"/>
        <dbReference type="ChEBI" id="CHEBI:58343"/>
        <dbReference type="ChEBI" id="CHEBI:456215"/>
        <dbReference type="EC" id="3.1.3.7"/>
    </reaction>
</comment>
<dbReference type="GO" id="GO:0050427">
    <property type="term" value="P:3'-phosphoadenosine 5'-phosphosulfate metabolic process"/>
    <property type="evidence" value="ECO:0007669"/>
    <property type="project" value="TreeGrafter"/>
</dbReference>
<comment type="subcellular location">
    <subcellularLocation>
        <location evidence="4">Cell membrane</location>
        <topology evidence="4">Peripheral membrane protein</topology>
        <orientation evidence="4">Cytoplasmic side</orientation>
    </subcellularLocation>
</comment>
<dbReference type="Pfam" id="PF00459">
    <property type="entry name" value="Inositol_P"/>
    <property type="match status" value="1"/>
</dbReference>
<dbReference type="InterPro" id="IPR006240">
    <property type="entry name" value="CysQ"/>
</dbReference>